<sequence>MNHLPSSSSAFRSSTSNHSNIPATTTNINHSIPSSGNSSSFQNVSFTSSHPPPNTTIPITSMEINRNSTMDQNPTISTMLSNQETLNLLELLMRNGELNSLLVRNQPNVVLPSSSSTTTTNGGSNNNHTFNVMTSQQQHHLSTANTNELGNAMMNNVYANSSLANPTNNYLLNTIMNNTNASALLGMNSVTSSSNQFNTNSNSTLQQKPSEDNSGTGAQQSTTTTTNAPLTHPIACLACRKVHKRCDKKLPTCTRCSTKGIHCEYKEPVFKKAGLMNLTANTSNANTTNNASENISKKSIDVISIFNSATQDLDESARIAIQSIKQNTIEAYCLIVCNGSPPIRQEDLTKLLLTGSQELLRRRDVLALMLAIQGSVEMVFGFADLAEESFNKSRNIIMHYFDDFDNPFAAVTYSIIALFNATIGKPSKARGYLHLTDQFIANWKQKNMVTVVTTESPFVESHAHGISLSISNLRVQQMVVELISCETHPVPDIATFEKISLDLLGSSLPPKLKEFFKRQHISRDDIDEMLKTFEVFVSLLHYSVKPTFKSEFSVKIHHLNYLLLMNGLRILFLLLAGCNIACATENNPEHIQLLESSALAISKITEDELFVFVSPYLISFILVAVRTNLEICKMIDRGERENLRPVIIKKERITIPNIVKQYHENELIDYYAVVAKDLRALQVLSKRYRYVAPHTKELEEFLSRRNHEYSEQISQLFGASHLMNQPLSSSFHSSSFYDSGVFNTAQEKKMNRVGTFYNEMRDFLLKFNNRIEDAFEGTATHSASPRDGTQYLERKLREANVESLSDLELLLAEISSMQNQHPSPTMTTNNNHGGPKALTPTSQGTNTTGGGSSSCSSSATTTSSGSFQQPQPQHHHVPYMSPHSFLGLPQNHPSYYYSSSTQHAMGLNATSNNHPMGSNMNQPYYGDGFFDPLLAHSEDIDVFENQYPFQP</sequence>
<dbReference type="SUPFAM" id="SSF57701">
    <property type="entry name" value="Zn2/Cys6 DNA-binding domain"/>
    <property type="match status" value="1"/>
</dbReference>
<feature type="domain" description="Zn(2)-C6 fungal-type" evidence="2">
    <location>
        <begin position="235"/>
        <end position="265"/>
    </location>
</feature>
<reference evidence="3 4" key="1">
    <citation type="journal article" date="2018" name="BMC Genomics">
        <title>The genome of Naegleria lovaniensis, the basis for a comparative approach to unravel pathogenicity factors of the human pathogenic amoeba N. fowleri.</title>
        <authorList>
            <person name="Liechti N."/>
            <person name="Schurch N."/>
            <person name="Bruggmann R."/>
            <person name="Wittwer M."/>
        </authorList>
    </citation>
    <scope>NUCLEOTIDE SEQUENCE [LARGE SCALE GENOMIC DNA]</scope>
    <source>
        <strain evidence="3 4">ATCC 30569</strain>
    </source>
</reference>
<evidence type="ECO:0000259" key="2">
    <source>
        <dbReference type="PROSITE" id="PS50048"/>
    </source>
</evidence>
<dbReference type="Pfam" id="PF00172">
    <property type="entry name" value="Zn_clus"/>
    <property type="match status" value="1"/>
</dbReference>
<comment type="caution">
    <text evidence="3">The sequence shown here is derived from an EMBL/GenBank/DDBJ whole genome shotgun (WGS) entry which is preliminary data.</text>
</comment>
<gene>
    <name evidence="3" type="ORF">C9374_002520</name>
</gene>
<feature type="compositionally biased region" description="Low complexity" evidence="1">
    <location>
        <begin position="27"/>
        <end position="49"/>
    </location>
</feature>
<evidence type="ECO:0000313" key="4">
    <source>
        <dbReference type="Proteomes" id="UP000816034"/>
    </source>
</evidence>
<dbReference type="RefSeq" id="XP_044550768.1">
    <property type="nucleotide sequence ID" value="XM_044691948.1"/>
</dbReference>
<name>A0AA88GQY2_NAELO</name>
<feature type="compositionally biased region" description="Polar residues" evidence="1">
    <location>
        <begin position="819"/>
        <end position="832"/>
    </location>
</feature>
<feature type="region of interest" description="Disordered" evidence="1">
    <location>
        <begin position="1"/>
        <end position="58"/>
    </location>
</feature>
<evidence type="ECO:0000256" key="1">
    <source>
        <dbReference type="SAM" id="MobiDB-lite"/>
    </source>
</evidence>
<evidence type="ECO:0000313" key="3">
    <source>
        <dbReference type="EMBL" id="KAG2386776.1"/>
    </source>
</evidence>
<feature type="compositionally biased region" description="Low complexity" evidence="1">
    <location>
        <begin position="1"/>
        <end position="19"/>
    </location>
</feature>
<dbReference type="PROSITE" id="PS00463">
    <property type="entry name" value="ZN2_CY6_FUNGAL_1"/>
    <property type="match status" value="1"/>
</dbReference>
<dbReference type="GeneID" id="68094976"/>
<protein>
    <recommendedName>
        <fullName evidence="2">Zn(2)-C6 fungal-type domain-containing protein</fullName>
    </recommendedName>
</protein>
<feature type="region of interest" description="Disordered" evidence="1">
    <location>
        <begin position="192"/>
        <end position="226"/>
    </location>
</feature>
<keyword evidence="4" id="KW-1185">Reference proteome</keyword>
<dbReference type="GO" id="GO:0008270">
    <property type="term" value="F:zinc ion binding"/>
    <property type="evidence" value="ECO:0007669"/>
    <property type="project" value="InterPro"/>
</dbReference>
<dbReference type="EMBL" id="PYSW02000015">
    <property type="protein sequence ID" value="KAG2386776.1"/>
    <property type="molecule type" value="Genomic_DNA"/>
</dbReference>
<dbReference type="Proteomes" id="UP000816034">
    <property type="component" value="Unassembled WGS sequence"/>
</dbReference>
<organism evidence="3 4">
    <name type="scientific">Naegleria lovaniensis</name>
    <name type="common">Amoeba</name>
    <dbReference type="NCBI Taxonomy" id="51637"/>
    <lineage>
        <taxon>Eukaryota</taxon>
        <taxon>Discoba</taxon>
        <taxon>Heterolobosea</taxon>
        <taxon>Tetramitia</taxon>
        <taxon>Eutetramitia</taxon>
        <taxon>Vahlkampfiidae</taxon>
        <taxon>Naegleria</taxon>
    </lineage>
</organism>
<accession>A0AA88GQY2</accession>
<feature type="compositionally biased region" description="Low complexity" evidence="1">
    <location>
        <begin position="853"/>
        <end position="872"/>
    </location>
</feature>
<proteinExistence type="predicted"/>
<feature type="region of interest" description="Disordered" evidence="1">
    <location>
        <begin position="819"/>
        <end position="885"/>
    </location>
</feature>
<dbReference type="SMART" id="SM00066">
    <property type="entry name" value="GAL4"/>
    <property type="match status" value="1"/>
</dbReference>
<dbReference type="GO" id="GO:0000981">
    <property type="term" value="F:DNA-binding transcription factor activity, RNA polymerase II-specific"/>
    <property type="evidence" value="ECO:0007669"/>
    <property type="project" value="InterPro"/>
</dbReference>
<dbReference type="Gene3D" id="4.10.240.10">
    <property type="entry name" value="Zn(2)-C6 fungal-type DNA-binding domain"/>
    <property type="match status" value="1"/>
</dbReference>
<dbReference type="InterPro" id="IPR036864">
    <property type="entry name" value="Zn2-C6_fun-type_DNA-bd_sf"/>
</dbReference>
<dbReference type="AlphaFoldDB" id="A0AA88GQY2"/>
<dbReference type="PROSITE" id="PS50048">
    <property type="entry name" value="ZN2_CY6_FUNGAL_2"/>
    <property type="match status" value="1"/>
</dbReference>
<dbReference type="InterPro" id="IPR001138">
    <property type="entry name" value="Zn2Cys6_DnaBD"/>
</dbReference>
<dbReference type="CDD" id="cd00067">
    <property type="entry name" value="GAL4"/>
    <property type="match status" value="1"/>
</dbReference>